<dbReference type="PANTHER" id="PTHR43861">
    <property type="entry name" value="TRANS-ACONITATE 2-METHYLTRANSFERASE-RELATED"/>
    <property type="match status" value="1"/>
</dbReference>
<gene>
    <name evidence="1" type="ORF">FRX97_09700</name>
</gene>
<sequence length="274" mass="30685">MTDFISIGEISRAKSVEDLLDPRIQILTDYNEPEDIKRFLFIADHVKELNLSVPKVLDVGCGNGHISIGLARLGCEVTGIDIDAQSIATANEHYGELANFKVLDVAELGKFFSPEHFDLIVCSEVLEHLEQPTEMVKHLFPFLSKTGKLIVTTPNGFGPREVTVTKPVQKLYKLGFGRIIAMVKRLMGYRGATAQSSNPDLTHIQFFRKDELIEVVKQGGALKLIEFGNANYVEKAFPQSLWHKSNMEKKAKDCLRADQLPNEKASGWNTAWKK</sequence>
<keyword evidence="1" id="KW-0489">Methyltransferase</keyword>
<dbReference type="Pfam" id="PF13489">
    <property type="entry name" value="Methyltransf_23"/>
    <property type="match status" value="1"/>
</dbReference>
<dbReference type="GO" id="GO:0032259">
    <property type="term" value="P:methylation"/>
    <property type="evidence" value="ECO:0007669"/>
    <property type="project" value="UniProtKB-KW"/>
</dbReference>
<evidence type="ECO:0000313" key="2">
    <source>
        <dbReference type="Proteomes" id="UP000321168"/>
    </source>
</evidence>
<organism evidence="1 2">
    <name type="scientific">Luteibaculum oceani</name>
    <dbReference type="NCBI Taxonomy" id="1294296"/>
    <lineage>
        <taxon>Bacteria</taxon>
        <taxon>Pseudomonadati</taxon>
        <taxon>Bacteroidota</taxon>
        <taxon>Flavobacteriia</taxon>
        <taxon>Flavobacteriales</taxon>
        <taxon>Luteibaculaceae</taxon>
        <taxon>Luteibaculum</taxon>
    </lineage>
</organism>
<name>A0A5C6UV22_9FLAO</name>
<dbReference type="AlphaFoldDB" id="A0A5C6UV22"/>
<comment type="caution">
    <text evidence="1">The sequence shown here is derived from an EMBL/GenBank/DDBJ whole genome shotgun (WGS) entry which is preliminary data.</text>
</comment>
<dbReference type="GO" id="GO:0008168">
    <property type="term" value="F:methyltransferase activity"/>
    <property type="evidence" value="ECO:0007669"/>
    <property type="project" value="UniProtKB-KW"/>
</dbReference>
<dbReference type="SUPFAM" id="SSF53335">
    <property type="entry name" value="S-adenosyl-L-methionine-dependent methyltransferases"/>
    <property type="match status" value="1"/>
</dbReference>
<protein>
    <submittedName>
        <fullName evidence="1">Methyltransferase domain-containing protein</fullName>
    </submittedName>
</protein>
<dbReference type="Proteomes" id="UP000321168">
    <property type="component" value="Unassembled WGS sequence"/>
</dbReference>
<evidence type="ECO:0000313" key="1">
    <source>
        <dbReference type="EMBL" id="TXC77127.1"/>
    </source>
</evidence>
<proteinExistence type="predicted"/>
<dbReference type="RefSeq" id="WP_147015015.1">
    <property type="nucleotide sequence ID" value="NZ_VORB01000008.1"/>
</dbReference>
<keyword evidence="2" id="KW-1185">Reference proteome</keyword>
<dbReference type="EMBL" id="VORB01000008">
    <property type="protein sequence ID" value="TXC77127.1"/>
    <property type="molecule type" value="Genomic_DNA"/>
</dbReference>
<reference evidence="1 2" key="1">
    <citation type="submission" date="2019-08" db="EMBL/GenBank/DDBJ databases">
        <title>Genome of Luteibaculum oceani JCM 18817.</title>
        <authorList>
            <person name="Bowman J.P."/>
        </authorList>
    </citation>
    <scope>NUCLEOTIDE SEQUENCE [LARGE SCALE GENOMIC DNA]</scope>
    <source>
        <strain evidence="1 2">JCM 18817</strain>
    </source>
</reference>
<keyword evidence="1" id="KW-0808">Transferase</keyword>
<accession>A0A5C6UV22</accession>
<dbReference type="Gene3D" id="3.40.50.150">
    <property type="entry name" value="Vaccinia Virus protein VP39"/>
    <property type="match status" value="1"/>
</dbReference>
<dbReference type="InterPro" id="IPR029063">
    <property type="entry name" value="SAM-dependent_MTases_sf"/>
</dbReference>
<dbReference type="CDD" id="cd02440">
    <property type="entry name" value="AdoMet_MTases"/>
    <property type="match status" value="1"/>
</dbReference>
<dbReference type="OrthoDB" id="9805171at2"/>